<organism evidence="1 2">
    <name type="scientific">Sporormia fimetaria CBS 119925</name>
    <dbReference type="NCBI Taxonomy" id="1340428"/>
    <lineage>
        <taxon>Eukaryota</taxon>
        <taxon>Fungi</taxon>
        <taxon>Dikarya</taxon>
        <taxon>Ascomycota</taxon>
        <taxon>Pezizomycotina</taxon>
        <taxon>Dothideomycetes</taxon>
        <taxon>Pleosporomycetidae</taxon>
        <taxon>Pleosporales</taxon>
        <taxon>Sporormiaceae</taxon>
        <taxon>Sporormia</taxon>
    </lineage>
</organism>
<name>A0A6A6V9T2_9PLEO</name>
<dbReference type="AlphaFoldDB" id="A0A6A6V9T2"/>
<evidence type="ECO:0000313" key="2">
    <source>
        <dbReference type="Proteomes" id="UP000799440"/>
    </source>
</evidence>
<dbReference type="EMBL" id="MU006577">
    <property type="protein sequence ID" value="KAF2746469.1"/>
    <property type="molecule type" value="Genomic_DNA"/>
</dbReference>
<evidence type="ECO:0000313" key="1">
    <source>
        <dbReference type="EMBL" id="KAF2746469.1"/>
    </source>
</evidence>
<accession>A0A6A6V9T2</accession>
<reference evidence="1" key="1">
    <citation type="journal article" date="2020" name="Stud. Mycol.">
        <title>101 Dothideomycetes genomes: a test case for predicting lifestyles and emergence of pathogens.</title>
        <authorList>
            <person name="Haridas S."/>
            <person name="Albert R."/>
            <person name="Binder M."/>
            <person name="Bloem J."/>
            <person name="Labutti K."/>
            <person name="Salamov A."/>
            <person name="Andreopoulos B."/>
            <person name="Baker S."/>
            <person name="Barry K."/>
            <person name="Bills G."/>
            <person name="Bluhm B."/>
            <person name="Cannon C."/>
            <person name="Castanera R."/>
            <person name="Culley D."/>
            <person name="Daum C."/>
            <person name="Ezra D."/>
            <person name="Gonzalez J."/>
            <person name="Henrissat B."/>
            <person name="Kuo A."/>
            <person name="Liang C."/>
            <person name="Lipzen A."/>
            <person name="Lutzoni F."/>
            <person name="Magnuson J."/>
            <person name="Mondo S."/>
            <person name="Nolan M."/>
            <person name="Ohm R."/>
            <person name="Pangilinan J."/>
            <person name="Park H.-J."/>
            <person name="Ramirez L."/>
            <person name="Alfaro M."/>
            <person name="Sun H."/>
            <person name="Tritt A."/>
            <person name="Yoshinaga Y."/>
            <person name="Zwiers L.-H."/>
            <person name="Turgeon B."/>
            <person name="Goodwin S."/>
            <person name="Spatafora J."/>
            <person name="Crous P."/>
            <person name="Grigoriev I."/>
        </authorList>
    </citation>
    <scope>NUCLEOTIDE SEQUENCE</scope>
    <source>
        <strain evidence="1">CBS 119925</strain>
    </source>
</reference>
<proteinExistence type="predicted"/>
<sequence>MGESCLSLLSFPLEIRFLIYDYLCGTEPECFRMDMYPVSSIAFGPPPRSLLLSCRQIHTEVQHHYYSIATLRLTSLGFVQPRTAISSRALFMIRQARRVELVLQWNVFFPRGTVGPAHEISTRNRRWLQDQVALIVDEGQNIKTILVSLRDPSPWGDWASKKPVLEPLELLRGRAYFARGEVIASARAEKEITVRLTQYLHDLNRSLVSS</sequence>
<dbReference type="Proteomes" id="UP000799440">
    <property type="component" value="Unassembled WGS sequence"/>
</dbReference>
<gene>
    <name evidence="1" type="ORF">M011DRAFT_82174</name>
</gene>
<protein>
    <submittedName>
        <fullName evidence="1">Uncharacterized protein</fullName>
    </submittedName>
</protein>
<keyword evidence="2" id="KW-1185">Reference proteome</keyword>
<dbReference type="OrthoDB" id="2951834at2759"/>